<gene>
    <name evidence="6" type="ORF">CSB45_10895</name>
</gene>
<keyword evidence="2" id="KW-0328">Glycosyltransferase</keyword>
<dbReference type="InterPro" id="IPR029044">
    <property type="entry name" value="Nucleotide-diphossugar_trans"/>
</dbReference>
<accession>A0A2G6E3H7</accession>
<feature type="transmembrane region" description="Helical" evidence="4">
    <location>
        <begin position="230"/>
        <end position="252"/>
    </location>
</feature>
<comment type="similarity">
    <text evidence="1">Belongs to the glycosyltransferase 2 family.</text>
</comment>
<dbReference type="Gene3D" id="3.90.550.10">
    <property type="entry name" value="Spore Coat Polysaccharide Biosynthesis Protein SpsA, Chain A"/>
    <property type="match status" value="1"/>
</dbReference>
<dbReference type="GO" id="GO:0016757">
    <property type="term" value="F:glycosyltransferase activity"/>
    <property type="evidence" value="ECO:0007669"/>
    <property type="project" value="UniProtKB-KW"/>
</dbReference>
<dbReference type="SUPFAM" id="SSF53448">
    <property type="entry name" value="Nucleotide-diphospho-sugar transferases"/>
    <property type="match status" value="1"/>
</dbReference>
<dbReference type="EMBL" id="PDPS01000033">
    <property type="protein sequence ID" value="PID56527.1"/>
    <property type="molecule type" value="Genomic_DNA"/>
</dbReference>
<feature type="domain" description="Glycosyltransferase 2-like" evidence="5">
    <location>
        <begin position="44"/>
        <end position="84"/>
    </location>
</feature>
<comment type="caution">
    <text evidence="6">The sequence shown here is derived from an EMBL/GenBank/DDBJ whole genome shotgun (WGS) entry which is preliminary data.</text>
</comment>
<feature type="transmembrane region" description="Helical" evidence="4">
    <location>
        <begin position="259"/>
        <end position="277"/>
    </location>
</feature>
<dbReference type="InterPro" id="IPR001173">
    <property type="entry name" value="Glyco_trans_2-like"/>
</dbReference>
<dbReference type="PANTHER" id="PTHR43179:SF12">
    <property type="entry name" value="GALACTOFURANOSYLTRANSFERASE GLFT2"/>
    <property type="match status" value="1"/>
</dbReference>
<evidence type="ECO:0000259" key="5">
    <source>
        <dbReference type="Pfam" id="PF00535"/>
    </source>
</evidence>
<dbReference type="PANTHER" id="PTHR43179">
    <property type="entry name" value="RHAMNOSYLTRANSFERASE WBBL"/>
    <property type="match status" value="1"/>
</dbReference>
<evidence type="ECO:0000256" key="2">
    <source>
        <dbReference type="ARBA" id="ARBA00022676"/>
    </source>
</evidence>
<proteinExistence type="inferred from homology"/>
<keyword evidence="4" id="KW-0812">Transmembrane</keyword>
<evidence type="ECO:0000313" key="6">
    <source>
        <dbReference type="EMBL" id="PID56527.1"/>
    </source>
</evidence>
<feature type="transmembrane region" description="Helical" evidence="4">
    <location>
        <begin position="283"/>
        <end position="308"/>
    </location>
</feature>
<evidence type="ECO:0000256" key="3">
    <source>
        <dbReference type="ARBA" id="ARBA00022679"/>
    </source>
</evidence>
<name>A0A2G6E3H7_9BACT</name>
<dbReference type="Pfam" id="PF00535">
    <property type="entry name" value="Glycos_transf_2"/>
    <property type="match status" value="1"/>
</dbReference>
<sequence>MTFPTLSVIIPRKAQESAEAAVQAVLHCDYPQELLEIIEVLGENPSRQRNLGAERAQGDILYFLDNDSIVTPDLFSRVMIHYTRAESGKTCEDIAGVGGPNLTPQNDAFWQKVSGHALASFFAHFKMASRYKAIGTVRFSDERELILCNFSIRRDVFLQEGGLNEQLYPNEENEFLNRSIEHGHRFLYDPEASIERSRRKDMRSFIRQLSNYGRGRAEQILVEGFSTKSLLFFLPSGFLLYLLVLPILNIGLKEPCWTFVPFLLYLIPALLSALQSTCEAKNLFLLPLLPCCYLIMHLSYGAGLLFGFAKAAHCLKEQEPPRSQQVEVIIRSALGK</sequence>
<dbReference type="Proteomes" id="UP000229740">
    <property type="component" value="Unassembled WGS sequence"/>
</dbReference>
<evidence type="ECO:0000313" key="7">
    <source>
        <dbReference type="Proteomes" id="UP000229740"/>
    </source>
</evidence>
<dbReference type="AlphaFoldDB" id="A0A2G6E3H7"/>
<keyword evidence="4" id="KW-1133">Transmembrane helix</keyword>
<evidence type="ECO:0000256" key="4">
    <source>
        <dbReference type="SAM" id="Phobius"/>
    </source>
</evidence>
<organism evidence="6 7">
    <name type="scientific">candidate division KSB3 bacterium</name>
    <dbReference type="NCBI Taxonomy" id="2044937"/>
    <lineage>
        <taxon>Bacteria</taxon>
        <taxon>candidate division KSB3</taxon>
    </lineage>
</organism>
<reference evidence="6 7" key="1">
    <citation type="submission" date="2017-10" db="EMBL/GenBank/DDBJ databases">
        <title>Novel microbial diversity and functional potential in the marine mammal oral microbiome.</title>
        <authorList>
            <person name="Dudek N.K."/>
            <person name="Sun C.L."/>
            <person name="Burstein D."/>
            <person name="Kantor R.S."/>
            <person name="Aliaga Goltsman D.S."/>
            <person name="Bik E.M."/>
            <person name="Thomas B.C."/>
            <person name="Banfield J.F."/>
            <person name="Relman D.A."/>
        </authorList>
    </citation>
    <scope>NUCLEOTIDE SEQUENCE [LARGE SCALE GENOMIC DNA]</scope>
    <source>
        <strain evidence="6">DOLZORAL124_49_17</strain>
    </source>
</reference>
<keyword evidence="3 6" id="KW-0808">Transferase</keyword>
<keyword evidence="4" id="KW-0472">Membrane</keyword>
<evidence type="ECO:0000256" key="1">
    <source>
        <dbReference type="ARBA" id="ARBA00006739"/>
    </source>
</evidence>
<protein>
    <submittedName>
        <fullName evidence="6">Glycosyl transferase family 2</fullName>
    </submittedName>
</protein>